<gene>
    <name evidence="1" type="ORF">CIK65_07625</name>
</gene>
<protein>
    <recommendedName>
        <fullName evidence="3">PD-(D/E)XK nuclease superfamily protein</fullName>
    </recommendedName>
</protein>
<evidence type="ECO:0008006" key="3">
    <source>
        <dbReference type="Google" id="ProtNLM"/>
    </source>
</evidence>
<sequence length="385" mass="42572">MDESVNVKSSGLERLLASENSATDLLALLIDLDSNPVANLFGLPDDESYVAMREVQTQGKGRLDLALQGADSHAIKAVLEMKGASSIHGDQLEKYVAWATELDHPSPKLFFCAFDEEEGDADNQWTRIRLSEIYERWQESPHPHAAWLAKSIVATFDQWDAEADGYLGTSTGYYVNDIVTKRMARGLAPRLTDALSPSNATPTRDNAGSPMVFAWAAHPRDKEDCSVSVGVDLRTSPRRQNGKSWKFRPHIEVDLANSDDQVLRTRHEAQSLAFDLASRIQQSMSCSSLKAELSNRGLENVANALSGGRYDGFKRPADTFNFEEHRQHIMRAETYPGAGPFGSDKGLRIATILDLDVTSLTRHDIENLVAETLAILHAAAERNLH</sequence>
<evidence type="ECO:0000313" key="2">
    <source>
        <dbReference type="Proteomes" id="UP000218620"/>
    </source>
</evidence>
<accession>A0A2A3YUZ4</accession>
<comment type="caution">
    <text evidence="1">The sequence shown here is derived from an EMBL/GenBank/DDBJ whole genome shotgun (WGS) entry which is preliminary data.</text>
</comment>
<organism evidence="1 2">
    <name type="scientific">Brevibacterium aurantiacum</name>
    <dbReference type="NCBI Taxonomy" id="273384"/>
    <lineage>
        <taxon>Bacteria</taxon>
        <taxon>Bacillati</taxon>
        <taxon>Actinomycetota</taxon>
        <taxon>Actinomycetes</taxon>
        <taxon>Micrococcales</taxon>
        <taxon>Brevibacteriaceae</taxon>
        <taxon>Brevibacterium</taxon>
    </lineage>
</organism>
<evidence type="ECO:0000313" key="1">
    <source>
        <dbReference type="EMBL" id="PCC43160.1"/>
    </source>
</evidence>
<dbReference type="RefSeq" id="WP_096177796.1">
    <property type="nucleotide sequence ID" value="NZ_NRGQ01000007.1"/>
</dbReference>
<proteinExistence type="predicted"/>
<dbReference type="Proteomes" id="UP000218620">
    <property type="component" value="Unassembled WGS sequence"/>
</dbReference>
<dbReference type="EMBL" id="NRGQ01000007">
    <property type="protein sequence ID" value="PCC43160.1"/>
    <property type="molecule type" value="Genomic_DNA"/>
</dbReference>
<dbReference type="AlphaFoldDB" id="A0A2A3YUZ4"/>
<name>A0A2A3YUZ4_BREAU</name>
<reference evidence="1 2" key="1">
    <citation type="journal article" date="2017" name="Elife">
        <title>Extensive horizontal gene transfer in cheese-associated bacteria.</title>
        <authorList>
            <person name="Bonham K.S."/>
            <person name="Wolfe B.E."/>
            <person name="Dutton R.J."/>
        </authorList>
    </citation>
    <scope>NUCLEOTIDE SEQUENCE [LARGE SCALE GENOMIC DNA]</scope>
    <source>
        <strain evidence="1 2">962_8</strain>
    </source>
</reference>